<evidence type="ECO:0000256" key="11">
    <source>
        <dbReference type="ARBA" id="ARBA00049708"/>
    </source>
</evidence>
<dbReference type="InterPro" id="IPR018978">
    <property type="entry name" value="SDO1/SBDS_central"/>
</dbReference>
<feature type="compositionally biased region" description="Basic and acidic residues" evidence="12">
    <location>
        <begin position="420"/>
        <end position="431"/>
    </location>
</feature>
<dbReference type="OrthoDB" id="10253092at2759"/>
<dbReference type="PROSITE" id="PS50217">
    <property type="entry name" value="BZIP"/>
    <property type="match status" value="1"/>
</dbReference>
<dbReference type="InterPro" id="IPR018023">
    <property type="entry name" value="Ribosome_mat_SBDS_CS"/>
</dbReference>
<keyword evidence="8" id="KW-0238">DNA-binding</keyword>
<comment type="subcellular location">
    <subcellularLocation>
        <location evidence="2">Cytoplasm</location>
    </subcellularLocation>
    <subcellularLocation>
        <location evidence="1">Nucleus</location>
    </subcellularLocation>
</comment>
<feature type="compositionally biased region" description="Low complexity" evidence="12">
    <location>
        <begin position="734"/>
        <end position="743"/>
    </location>
</feature>
<feature type="compositionally biased region" description="Basic residues" evidence="12">
    <location>
        <begin position="322"/>
        <end position="334"/>
    </location>
</feature>
<feature type="compositionally biased region" description="Polar residues" evidence="12">
    <location>
        <begin position="586"/>
        <end position="595"/>
    </location>
</feature>
<dbReference type="EMBL" id="OB660281">
    <property type="protein sequence ID" value="CAD7223966.1"/>
    <property type="molecule type" value="Genomic_DNA"/>
</dbReference>
<dbReference type="GO" id="GO:0003700">
    <property type="term" value="F:DNA-binding transcription factor activity"/>
    <property type="evidence" value="ECO:0007669"/>
    <property type="project" value="InterPro"/>
</dbReference>
<dbReference type="InterPro" id="IPR046928">
    <property type="entry name" value="SDO1/SBDS_C"/>
</dbReference>
<dbReference type="Gene3D" id="3.30.1250.10">
    <property type="entry name" value="Ribosome maturation protein SBDS, N-terminal domain"/>
    <property type="match status" value="1"/>
</dbReference>
<feature type="region of interest" description="Disordered" evidence="12">
    <location>
        <begin position="691"/>
        <end position="753"/>
    </location>
</feature>
<evidence type="ECO:0000256" key="2">
    <source>
        <dbReference type="ARBA" id="ARBA00004496"/>
    </source>
</evidence>
<feature type="region of interest" description="Disordered" evidence="12">
    <location>
        <begin position="416"/>
        <end position="466"/>
    </location>
</feature>
<dbReference type="Pfam" id="PF20268">
    <property type="entry name" value="SBDS_C"/>
    <property type="match status" value="1"/>
</dbReference>
<dbReference type="InterPro" id="IPR004827">
    <property type="entry name" value="bZIP"/>
</dbReference>
<dbReference type="PANTHER" id="PTHR10927">
    <property type="entry name" value="RIBOSOME MATURATION PROTEIN SBDS"/>
    <property type="match status" value="1"/>
</dbReference>
<dbReference type="InterPro" id="IPR019783">
    <property type="entry name" value="SDO1/SBDS_N"/>
</dbReference>
<dbReference type="InterPro" id="IPR002140">
    <property type="entry name" value="Sdo1/SBDS"/>
</dbReference>
<sequence length="858" mass="93472">MSKIFTPTNQKLLTNVAVVRYKRAGLRFEIACYKNSVLDWRRNIETDLDEVLQSRAIFENVSKGRQAKKEDIHKAFPDMKEEDIIKEILKKGELQISEKERHAAQEETLKAVATFVAETCVNPTTKRPYTVSMIEKAMKDIHFGVKPRQNTKQAANELVKSLKESGHFPIEKAQMRLKLTFLSSDYLSCKSQLKTYLKTLQEEETVDDETTLLCTADPGFYRQIEKLVVDDTKGRGSFEILSLLERKEGDEDITELDKNAFSGFERGDHGATKEAASKKKGGGRRKKKQSEGERSVGGGSEEEGPSGAKALDSDDDSDWAKKGKKDKKKKKKKAGGGNVAAKKAESDAEESEEEEPNKAKEELSDSDDDGKKKKGKKRGKKGGKLEVYLLEKSVATLLIGLLSLDQGCEVGVLETCPESKSSRNRDFDSGRESWLGSTFQSSLDRQLHPGVPPESESLETRTPESDSSSLVDFEIVGTFGVAVIPTAGDHDIMSGGVRRDHELVFHNMGAHHLNDASLSVMAPASGGGESATLSPPSVASTGSANLYRKRLSLDLSSSAPQRKRMVLNPPPVNAANLKPEIEGGATTPSSANPVLSSPDLKKLQLTTPELDLLARFPSWPKSVTEEQELYAKQFEELVAQQSSLSAVSTLPSDPPLPAPPRLESLPVPLPAPPRVEVLPISLLTGGARLESLPSAASPASSQPSPKPSRSRKRQSPPSPGFSSPPGSVLSDATSSIPSPSPSLCGGGSEEQEKLRLERKRLRNRIAASKCRQKKLDKISELQKQISILASNNDRLSEEASQLRHDVEALQKQFLRHQEAGCALLPPSAAAASLGSKEARPLPTYLPQLKQEPLDTASS</sequence>
<dbReference type="InterPro" id="IPR039100">
    <property type="entry name" value="Sdo1/SBDS-like"/>
</dbReference>
<evidence type="ECO:0000256" key="8">
    <source>
        <dbReference type="ARBA" id="ARBA00023125"/>
    </source>
</evidence>
<feature type="compositionally biased region" description="Basic residues" evidence="12">
    <location>
        <begin position="278"/>
        <end position="288"/>
    </location>
</feature>
<protein>
    <recommendedName>
        <fullName evidence="4">Ribosome maturation protein SBDS</fullName>
    </recommendedName>
</protein>
<dbReference type="PANTHER" id="PTHR10927:SF1">
    <property type="entry name" value="RIBOSOME MATURATION PROTEIN SBDS"/>
    <property type="match status" value="1"/>
</dbReference>
<dbReference type="SUPFAM" id="SSF109728">
    <property type="entry name" value="Hypothetical protein AF0491, middle domain"/>
    <property type="match status" value="1"/>
</dbReference>
<evidence type="ECO:0000256" key="6">
    <source>
        <dbReference type="ARBA" id="ARBA00022517"/>
    </source>
</evidence>
<dbReference type="Gene3D" id="3.30.70.240">
    <property type="match status" value="1"/>
</dbReference>
<dbReference type="Gene3D" id="1.10.10.900">
    <property type="entry name" value="SBDS protein C-terminal domain, subdomain 1"/>
    <property type="match status" value="1"/>
</dbReference>
<keyword evidence="5" id="KW-0963">Cytoplasm</keyword>
<evidence type="ECO:0000256" key="4">
    <source>
        <dbReference type="ARBA" id="ARBA00014814"/>
    </source>
</evidence>
<dbReference type="CDD" id="cd14696">
    <property type="entry name" value="bZIP_Jun"/>
    <property type="match status" value="1"/>
</dbReference>
<dbReference type="Pfam" id="PF00170">
    <property type="entry name" value="bZIP_1"/>
    <property type="match status" value="1"/>
</dbReference>
<feature type="compositionally biased region" description="Low complexity" evidence="12">
    <location>
        <begin position="693"/>
        <end position="703"/>
    </location>
</feature>
<dbReference type="Pfam" id="PF01172">
    <property type="entry name" value="SBDS_N"/>
    <property type="match status" value="1"/>
</dbReference>
<dbReference type="AlphaFoldDB" id="A0A7R8W5A7"/>
<dbReference type="SUPFAM" id="SSF89895">
    <property type="entry name" value="FYSH domain"/>
    <property type="match status" value="1"/>
</dbReference>
<feature type="region of interest" description="Disordered" evidence="12">
    <location>
        <begin position="645"/>
        <end position="670"/>
    </location>
</feature>
<dbReference type="PRINTS" id="PR00043">
    <property type="entry name" value="LEUZIPPRJUN"/>
</dbReference>
<dbReference type="PROSITE" id="PS01267">
    <property type="entry name" value="UPF0023"/>
    <property type="match status" value="1"/>
</dbReference>
<dbReference type="SMART" id="SM00338">
    <property type="entry name" value="BRLZ"/>
    <property type="match status" value="1"/>
</dbReference>
<dbReference type="InterPro" id="IPR046347">
    <property type="entry name" value="bZIP_sf"/>
</dbReference>
<dbReference type="InterPro" id="IPR036786">
    <property type="entry name" value="Ribosome_mat_SBDS_N_sf"/>
</dbReference>
<keyword evidence="9" id="KW-0804">Transcription</keyword>
<dbReference type="GO" id="GO:0042256">
    <property type="term" value="P:cytosolic ribosome assembly"/>
    <property type="evidence" value="ECO:0007669"/>
    <property type="project" value="InterPro"/>
</dbReference>
<reference evidence="13" key="1">
    <citation type="submission" date="2020-11" db="EMBL/GenBank/DDBJ databases">
        <authorList>
            <person name="Tran Van P."/>
        </authorList>
    </citation>
    <scope>NUCLEOTIDE SEQUENCE</scope>
</reference>
<dbReference type="InterPro" id="IPR002112">
    <property type="entry name" value="Leuzip_Jun"/>
</dbReference>
<dbReference type="Gene3D" id="1.20.5.170">
    <property type="match status" value="1"/>
</dbReference>
<dbReference type="GO" id="GO:0005737">
    <property type="term" value="C:cytoplasm"/>
    <property type="evidence" value="ECO:0007669"/>
    <property type="project" value="UniProtKB-SubCell"/>
</dbReference>
<dbReference type="GO" id="GO:0003677">
    <property type="term" value="F:DNA binding"/>
    <property type="evidence" value="ECO:0007669"/>
    <property type="project" value="UniProtKB-KW"/>
</dbReference>
<keyword evidence="6" id="KW-0690">Ribosome biogenesis</keyword>
<dbReference type="InterPro" id="IPR037188">
    <property type="entry name" value="Sdo1/SBDS_central_sf"/>
</dbReference>
<feature type="compositionally biased region" description="Polar residues" evidence="12">
    <location>
        <begin position="435"/>
        <end position="444"/>
    </location>
</feature>
<evidence type="ECO:0000256" key="3">
    <source>
        <dbReference type="ARBA" id="ARBA00007433"/>
    </source>
</evidence>
<name>A0A7R8W5A7_9CRUS</name>
<comment type="subunit">
    <text evidence="11">Associates with the 60S ribosomal subunit.</text>
</comment>
<dbReference type="GO" id="GO:0005634">
    <property type="term" value="C:nucleus"/>
    <property type="evidence" value="ECO:0007669"/>
    <property type="project" value="UniProtKB-SubCell"/>
</dbReference>
<dbReference type="Pfam" id="PF09377">
    <property type="entry name" value="SBDS_domain_II"/>
    <property type="match status" value="1"/>
</dbReference>
<feature type="compositionally biased region" description="Basic and acidic residues" evidence="12">
    <location>
        <begin position="265"/>
        <end position="277"/>
    </location>
</feature>
<evidence type="ECO:0000256" key="1">
    <source>
        <dbReference type="ARBA" id="ARBA00004123"/>
    </source>
</evidence>
<feature type="region of interest" description="Disordered" evidence="12">
    <location>
        <begin position="563"/>
        <end position="596"/>
    </location>
</feature>
<gene>
    <name evidence="13" type="ORF">CTOB1V02_LOCUS1938</name>
</gene>
<dbReference type="SUPFAM" id="SSF57959">
    <property type="entry name" value="Leucine zipper domain"/>
    <property type="match status" value="1"/>
</dbReference>
<comment type="similarity">
    <text evidence="3">Belongs to the SDO1/SBDS family.</text>
</comment>
<evidence type="ECO:0000256" key="12">
    <source>
        <dbReference type="SAM" id="MobiDB-lite"/>
    </source>
</evidence>
<dbReference type="NCBIfam" id="TIGR00291">
    <property type="entry name" value="RNA_SBDS"/>
    <property type="match status" value="1"/>
</dbReference>
<organism evidence="13">
    <name type="scientific">Cyprideis torosa</name>
    <dbReference type="NCBI Taxonomy" id="163714"/>
    <lineage>
        <taxon>Eukaryota</taxon>
        <taxon>Metazoa</taxon>
        <taxon>Ecdysozoa</taxon>
        <taxon>Arthropoda</taxon>
        <taxon>Crustacea</taxon>
        <taxon>Oligostraca</taxon>
        <taxon>Ostracoda</taxon>
        <taxon>Podocopa</taxon>
        <taxon>Podocopida</taxon>
        <taxon>Cytherocopina</taxon>
        <taxon>Cytheroidea</taxon>
        <taxon>Cytherideidae</taxon>
        <taxon>Cyprideis</taxon>
    </lineage>
</organism>
<evidence type="ECO:0000256" key="9">
    <source>
        <dbReference type="ARBA" id="ARBA00023163"/>
    </source>
</evidence>
<keyword evidence="7" id="KW-0805">Transcription regulation</keyword>
<keyword evidence="10" id="KW-0539">Nucleus</keyword>
<evidence type="ECO:0000313" key="13">
    <source>
        <dbReference type="EMBL" id="CAD7223966.1"/>
    </source>
</evidence>
<evidence type="ECO:0000256" key="10">
    <source>
        <dbReference type="ARBA" id="ARBA00023242"/>
    </source>
</evidence>
<evidence type="ECO:0000256" key="7">
    <source>
        <dbReference type="ARBA" id="ARBA00023015"/>
    </source>
</evidence>
<evidence type="ECO:0000256" key="5">
    <source>
        <dbReference type="ARBA" id="ARBA00022490"/>
    </source>
</evidence>
<proteinExistence type="inferred from homology"/>
<feature type="region of interest" description="Disordered" evidence="12">
    <location>
        <begin position="261"/>
        <end position="380"/>
    </location>
</feature>
<dbReference type="PROSITE" id="PS00036">
    <property type="entry name" value="BZIP_BASIC"/>
    <property type="match status" value="1"/>
</dbReference>
<accession>A0A7R8W5A7</accession>